<reference evidence="1 2" key="1">
    <citation type="submission" date="2020-10" db="EMBL/GenBank/DDBJ databases">
        <title>Connecting structure to function with the recovery of over 1000 high-quality activated sludge metagenome-assembled genomes encoding full-length rRNA genes using long-read sequencing.</title>
        <authorList>
            <person name="Singleton C.M."/>
            <person name="Petriglieri F."/>
            <person name="Kristensen J.M."/>
            <person name="Kirkegaard R.H."/>
            <person name="Michaelsen T.Y."/>
            <person name="Andersen M.H."/>
            <person name="Karst S.M."/>
            <person name="Dueholm M.S."/>
            <person name="Nielsen P.H."/>
            <person name="Albertsen M."/>
        </authorList>
    </citation>
    <scope>NUCLEOTIDE SEQUENCE [LARGE SCALE GENOMIC DNA]</scope>
    <source>
        <strain evidence="1">Ribe_18-Q3-R11-54_BAT3C.373</strain>
    </source>
</reference>
<proteinExistence type="predicted"/>
<gene>
    <name evidence="1" type="ORF">IPO85_19385</name>
</gene>
<organism evidence="1 2">
    <name type="scientific">Candidatus Defluviibacterium haderslevense</name>
    <dbReference type="NCBI Taxonomy" id="2981993"/>
    <lineage>
        <taxon>Bacteria</taxon>
        <taxon>Pseudomonadati</taxon>
        <taxon>Bacteroidota</taxon>
        <taxon>Saprospiria</taxon>
        <taxon>Saprospirales</taxon>
        <taxon>Saprospiraceae</taxon>
        <taxon>Candidatus Defluviibacterium</taxon>
    </lineage>
</organism>
<dbReference type="PIRSF" id="PIRSF028451">
    <property type="entry name" value="UCP028451"/>
    <property type="match status" value="1"/>
</dbReference>
<dbReference type="Proteomes" id="UP000808349">
    <property type="component" value="Unassembled WGS sequence"/>
</dbReference>
<protein>
    <submittedName>
        <fullName evidence="1">DUF2461 domain-containing protein</fullName>
    </submittedName>
</protein>
<dbReference type="PANTHER" id="PTHR36452:SF1">
    <property type="entry name" value="DUF2461 DOMAIN-CONTAINING PROTEIN"/>
    <property type="match status" value="1"/>
</dbReference>
<evidence type="ECO:0000313" key="2">
    <source>
        <dbReference type="Proteomes" id="UP000808349"/>
    </source>
</evidence>
<dbReference type="InterPro" id="IPR012808">
    <property type="entry name" value="CHP02453"/>
</dbReference>
<evidence type="ECO:0000313" key="1">
    <source>
        <dbReference type="EMBL" id="MBK9719636.1"/>
    </source>
</evidence>
<comment type="caution">
    <text evidence="1">The sequence shown here is derived from an EMBL/GenBank/DDBJ whole genome shotgun (WGS) entry which is preliminary data.</text>
</comment>
<dbReference type="InterPro" id="IPR015996">
    <property type="entry name" value="UCP028451"/>
</dbReference>
<sequence length="222" mass="26082">MIYFKTAFLNFLADLEVYNNREWFNANKERFKSEVEAPFHIFIERMIELLKKTYPNLNTSAKECVFRIYKDVRFSKDKTPYKSHMSAAISPGGKKDFETPGLYMEFKADKIHIYTGVYAPSTENLLKIRTYIASHLTEFDKLIHDKKFVAKYQNIQGEKNKKIPAEFNEAANKQALLYNKSFFYTCEFDSELILKPKLDQHILDCYKVALPLNQFFTDALNS</sequence>
<dbReference type="AlphaFoldDB" id="A0A9D7XGD5"/>
<dbReference type="NCBIfam" id="TIGR02453">
    <property type="entry name" value="TIGR02453 family protein"/>
    <property type="match status" value="1"/>
</dbReference>
<accession>A0A9D7XGD5</accession>
<name>A0A9D7XGD5_9BACT</name>
<dbReference type="PANTHER" id="PTHR36452">
    <property type="entry name" value="CHROMOSOME 12, WHOLE GENOME SHOTGUN SEQUENCE"/>
    <property type="match status" value="1"/>
</dbReference>
<dbReference type="Pfam" id="PF09365">
    <property type="entry name" value="DUF2461"/>
    <property type="match status" value="1"/>
</dbReference>
<dbReference type="EMBL" id="JADKFW010000021">
    <property type="protein sequence ID" value="MBK9719636.1"/>
    <property type="molecule type" value="Genomic_DNA"/>
</dbReference>